<keyword evidence="3" id="KW-1185">Reference proteome</keyword>
<dbReference type="OrthoDB" id="8197931at2759"/>
<evidence type="ECO:0000313" key="3">
    <source>
        <dbReference type="Proteomes" id="UP000838756"/>
    </source>
</evidence>
<name>A0A8S4QX59_9NEOP</name>
<feature type="non-terminal residue" evidence="2">
    <location>
        <position position="107"/>
    </location>
</feature>
<evidence type="ECO:0000313" key="2">
    <source>
        <dbReference type="EMBL" id="CAH2226336.1"/>
    </source>
</evidence>
<feature type="non-terminal residue" evidence="2">
    <location>
        <position position="1"/>
    </location>
</feature>
<accession>A0A8S4QX59</accession>
<proteinExistence type="predicted"/>
<gene>
    <name evidence="2" type="primary">jg7980</name>
    <name evidence="2" type="ORF">PAEG_LOCUS7056</name>
</gene>
<dbReference type="EMBL" id="CAKXAJ010021134">
    <property type="protein sequence ID" value="CAH2226336.1"/>
    <property type="molecule type" value="Genomic_DNA"/>
</dbReference>
<reference evidence="2" key="1">
    <citation type="submission" date="2022-03" db="EMBL/GenBank/DDBJ databases">
        <authorList>
            <person name="Lindestad O."/>
        </authorList>
    </citation>
    <scope>NUCLEOTIDE SEQUENCE</scope>
</reference>
<sequence>EESDTADVDEQRSCDSSPLRQRRAGILKGGRLWKSLDNDKDVSEQKDNRQLAKALRDDDVLATQRSVRFVEKPKDCDEEPIEKEKEPPQLSNPDQSCQKDYNTNTGH</sequence>
<comment type="caution">
    <text evidence="2">The sequence shown here is derived from an EMBL/GenBank/DDBJ whole genome shotgun (WGS) entry which is preliminary data.</text>
</comment>
<evidence type="ECO:0000256" key="1">
    <source>
        <dbReference type="SAM" id="MobiDB-lite"/>
    </source>
</evidence>
<protein>
    <submittedName>
        <fullName evidence="2">Jg7980 protein</fullName>
    </submittedName>
</protein>
<feature type="region of interest" description="Disordered" evidence="1">
    <location>
        <begin position="71"/>
        <end position="107"/>
    </location>
</feature>
<dbReference type="Proteomes" id="UP000838756">
    <property type="component" value="Unassembled WGS sequence"/>
</dbReference>
<feature type="compositionally biased region" description="Polar residues" evidence="1">
    <location>
        <begin position="89"/>
        <end position="107"/>
    </location>
</feature>
<organism evidence="2 3">
    <name type="scientific">Pararge aegeria aegeria</name>
    <dbReference type="NCBI Taxonomy" id="348720"/>
    <lineage>
        <taxon>Eukaryota</taxon>
        <taxon>Metazoa</taxon>
        <taxon>Ecdysozoa</taxon>
        <taxon>Arthropoda</taxon>
        <taxon>Hexapoda</taxon>
        <taxon>Insecta</taxon>
        <taxon>Pterygota</taxon>
        <taxon>Neoptera</taxon>
        <taxon>Endopterygota</taxon>
        <taxon>Lepidoptera</taxon>
        <taxon>Glossata</taxon>
        <taxon>Ditrysia</taxon>
        <taxon>Papilionoidea</taxon>
        <taxon>Nymphalidae</taxon>
        <taxon>Satyrinae</taxon>
        <taxon>Satyrini</taxon>
        <taxon>Parargina</taxon>
        <taxon>Pararge</taxon>
    </lineage>
</organism>
<dbReference type="AlphaFoldDB" id="A0A8S4QX59"/>
<feature type="region of interest" description="Disordered" evidence="1">
    <location>
        <begin position="1"/>
        <end position="23"/>
    </location>
</feature>